<reference evidence="5" key="1">
    <citation type="submission" date="2023-03" db="EMBL/GenBank/DDBJ databases">
        <title>Massive genome expansion in bonnet fungi (Mycena s.s.) driven by repeated elements and novel gene families across ecological guilds.</title>
        <authorList>
            <consortium name="Lawrence Berkeley National Laboratory"/>
            <person name="Harder C.B."/>
            <person name="Miyauchi S."/>
            <person name="Viragh M."/>
            <person name="Kuo A."/>
            <person name="Thoen E."/>
            <person name="Andreopoulos B."/>
            <person name="Lu D."/>
            <person name="Skrede I."/>
            <person name="Drula E."/>
            <person name="Henrissat B."/>
            <person name="Morin E."/>
            <person name="Kohler A."/>
            <person name="Barry K."/>
            <person name="LaButti K."/>
            <person name="Morin E."/>
            <person name="Salamov A."/>
            <person name="Lipzen A."/>
            <person name="Mereny Z."/>
            <person name="Hegedus B."/>
            <person name="Baldrian P."/>
            <person name="Stursova M."/>
            <person name="Weitz H."/>
            <person name="Taylor A."/>
            <person name="Grigoriev I.V."/>
            <person name="Nagy L.G."/>
            <person name="Martin F."/>
            <person name="Kauserud H."/>
        </authorList>
    </citation>
    <scope>NUCLEOTIDE SEQUENCE</scope>
    <source>
        <strain evidence="5">CBHHK182m</strain>
    </source>
</reference>
<gene>
    <name evidence="5" type="ORF">B0H16DRAFT_1721353</name>
</gene>
<sequence length="90" mass="10146">MHAHISVKELAARVAALEAEVESLEKKVESLGKESGEHEDGEAIVKSYIKLRPRYNEVKDAIQILTGKLATLKEMTLKEMTVRQRLDDLD</sequence>
<evidence type="ECO:0000256" key="1">
    <source>
        <dbReference type="ARBA" id="ARBA00008060"/>
    </source>
</evidence>
<dbReference type="GO" id="GO:0006281">
    <property type="term" value="P:DNA repair"/>
    <property type="evidence" value="ECO:0007669"/>
    <property type="project" value="UniProtKB-KW"/>
</dbReference>
<keyword evidence="4" id="KW-0175">Coiled coil</keyword>
<evidence type="ECO:0000256" key="4">
    <source>
        <dbReference type="SAM" id="Coils"/>
    </source>
</evidence>
<dbReference type="Pfam" id="PF07061">
    <property type="entry name" value="Swi5"/>
    <property type="match status" value="1"/>
</dbReference>
<dbReference type="SUPFAM" id="SSF144292">
    <property type="entry name" value="occludin/ELL-like"/>
    <property type="match status" value="1"/>
</dbReference>
<evidence type="ECO:0000256" key="3">
    <source>
        <dbReference type="ARBA" id="ARBA00023204"/>
    </source>
</evidence>
<evidence type="ECO:0000256" key="2">
    <source>
        <dbReference type="ARBA" id="ARBA00022763"/>
    </source>
</evidence>
<dbReference type="AlphaFoldDB" id="A0AAD7NES0"/>
<evidence type="ECO:0000313" key="5">
    <source>
        <dbReference type="EMBL" id="KAJ7757616.1"/>
    </source>
</evidence>
<comment type="caution">
    <text evidence="5">The sequence shown here is derived from an EMBL/GenBank/DDBJ whole genome shotgun (WGS) entry which is preliminary data.</text>
</comment>
<name>A0AAD7NES0_9AGAR</name>
<comment type="similarity">
    <text evidence="1">Belongs to the SWI5/SAE3 family.</text>
</comment>
<keyword evidence="2" id="KW-0227">DNA damage</keyword>
<keyword evidence="6" id="KW-1185">Reference proteome</keyword>
<accession>A0AAD7NES0</accession>
<feature type="coiled-coil region" evidence="4">
    <location>
        <begin position="7"/>
        <end position="75"/>
    </location>
</feature>
<dbReference type="Proteomes" id="UP001215598">
    <property type="component" value="Unassembled WGS sequence"/>
</dbReference>
<evidence type="ECO:0000313" key="6">
    <source>
        <dbReference type="Proteomes" id="UP001215598"/>
    </source>
</evidence>
<dbReference type="Gene3D" id="1.20.5.170">
    <property type="match status" value="1"/>
</dbReference>
<organism evidence="5 6">
    <name type="scientific">Mycena metata</name>
    <dbReference type="NCBI Taxonomy" id="1033252"/>
    <lineage>
        <taxon>Eukaryota</taxon>
        <taxon>Fungi</taxon>
        <taxon>Dikarya</taxon>
        <taxon>Basidiomycota</taxon>
        <taxon>Agaricomycotina</taxon>
        <taxon>Agaricomycetes</taxon>
        <taxon>Agaricomycetidae</taxon>
        <taxon>Agaricales</taxon>
        <taxon>Marasmiineae</taxon>
        <taxon>Mycenaceae</taxon>
        <taxon>Mycena</taxon>
    </lineage>
</organism>
<dbReference type="EMBL" id="JARKIB010000044">
    <property type="protein sequence ID" value="KAJ7757616.1"/>
    <property type="molecule type" value="Genomic_DNA"/>
</dbReference>
<dbReference type="InterPro" id="IPR010760">
    <property type="entry name" value="DNA-repair_Swi5"/>
</dbReference>
<protein>
    <submittedName>
        <fullName evidence="5">Uncharacterized protein</fullName>
    </submittedName>
</protein>
<keyword evidence="3" id="KW-0234">DNA repair</keyword>
<proteinExistence type="inferred from homology"/>